<dbReference type="Proteomes" id="UP000269221">
    <property type="component" value="Unassembled WGS sequence"/>
</dbReference>
<dbReference type="EMBL" id="QRBI01000116">
    <property type="protein sequence ID" value="RMC09243.1"/>
    <property type="molecule type" value="Genomic_DNA"/>
</dbReference>
<protein>
    <submittedName>
        <fullName evidence="2">Uncharacterized protein</fullName>
    </submittedName>
</protein>
<accession>A0A3M0K7S5</accession>
<evidence type="ECO:0000313" key="3">
    <source>
        <dbReference type="Proteomes" id="UP000269221"/>
    </source>
</evidence>
<gene>
    <name evidence="2" type="ORF">DUI87_14251</name>
</gene>
<organism evidence="2 3">
    <name type="scientific">Hirundo rustica rustica</name>
    <dbReference type="NCBI Taxonomy" id="333673"/>
    <lineage>
        <taxon>Eukaryota</taxon>
        <taxon>Metazoa</taxon>
        <taxon>Chordata</taxon>
        <taxon>Craniata</taxon>
        <taxon>Vertebrata</taxon>
        <taxon>Euteleostomi</taxon>
        <taxon>Archelosauria</taxon>
        <taxon>Archosauria</taxon>
        <taxon>Dinosauria</taxon>
        <taxon>Saurischia</taxon>
        <taxon>Theropoda</taxon>
        <taxon>Coelurosauria</taxon>
        <taxon>Aves</taxon>
        <taxon>Neognathae</taxon>
        <taxon>Neoaves</taxon>
        <taxon>Telluraves</taxon>
        <taxon>Australaves</taxon>
        <taxon>Passeriformes</taxon>
        <taxon>Sylvioidea</taxon>
        <taxon>Hirundinidae</taxon>
        <taxon>Hirundo</taxon>
    </lineage>
</organism>
<feature type="compositionally biased region" description="Basic and acidic residues" evidence="1">
    <location>
        <begin position="95"/>
        <end position="110"/>
    </location>
</feature>
<keyword evidence="3" id="KW-1185">Reference proteome</keyword>
<sequence>MGRSNNAALACRISADEQLYKDSTDKGSQQETVVAAPKNDTRSLLLSSANCFPAQLSPGRWKTLAAGYRNLTFSVNLALPPAKSQRCSRRTKSANCRERLEQTSGKEQRDPPSSFTCKLPQRALDYGWTQLQIKRRVEKWS</sequence>
<comment type="caution">
    <text evidence="2">The sequence shown here is derived from an EMBL/GenBank/DDBJ whole genome shotgun (WGS) entry which is preliminary data.</text>
</comment>
<reference evidence="2 3" key="1">
    <citation type="submission" date="2018-07" db="EMBL/GenBank/DDBJ databases">
        <title>A high quality draft genome assembly of the barn swallow (H. rustica rustica).</title>
        <authorList>
            <person name="Formenti G."/>
            <person name="Chiara M."/>
            <person name="Poveda L."/>
            <person name="Francoijs K.-J."/>
            <person name="Bonisoli-Alquati A."/>
            <person name="Canova L."/>
            <person name="Gianfranceschi L."/>
            <person name="Horner D.S."/>
            <person name="Saino N."/>
        </authorList>
    </citation>
    <scope>NUCLEOTIDE SEQUENCE [LARGE SCALE GENOMIC DNA]</scope>
    <source>
        <strain evidence="2">Chelidonia</strain>
        <tissue evidence="2">Blood</tissue>
    </source>
</reference>
<evidence type="ECO:0000313" key="2">
    <source>
        <dbReference type="EMBL" id="RMC09243.1"/>
    </source>
</evidence>
<feature type="region of interest" description="Disordered" evidence="1">
    <location>
        <begin position="84"/>
        <end position="116"/>
    </location>
</feature>
<name>A0A3M0K7S5_HIRRU</name>
<dbReference type="AlphaFoldDB" id="A0A3M0K7S5"/>
<evidence type="ECO:0000256" key="1">
    <source>
        <dbReference type="SAM" id="MobiDB-lite"/>
    </source>
</evidence>
<proteinExistence type="predicted"/>
<dbReference type="OrthoDB" id="10566928at2759"/>